<accession>A0A9P5YIT9</accession>
<sequence length="107" mass="11791">MKRLCAEPLLQPNPLACSLASILLKFFASRHCHCPEASSVTSESPHGSLEMSEGSRNTEYRTSTWGAGTVDGRHLELECVDLQYLVTVIRCMDESTRIRLPNAQGSP</sequence>
<evidence type="ECO:0000313" key="2">
    <source>
        <dbReference type="EMBL" id="KAF9470643.1"/>
    </source>
</evidence>
<keyword evidence="3" id="KW-1185">Reference proteome</keyword>
<comment type="caution">
    <text evidence="2">The sequence shown here is derived from an EMBL/GenBank/DDBJ whole genome shotgun (WGS) entry which is preliminary data.</text>
</comment>
<gene>
    <name evidence="2" type="ORF">BDN70DRAFT_665689</name>
</gene>
<organism evidence="2 3">
    <name type="scientific">Pholiota conissans</name>
    <dbReference type="NCBI Taxonomy" id="109636"/>
    <lineage>
        <taxon>Eukaryota</taxon>
        <taxon>Fungi</taxon>
        <taxon>Dikarya</taxon>
        <taxon>Basidiomycota</taxon>
        <taxon>Agaricomycotina</taxon>
        <taxon>Agaricomycetes</taxon>
        <taxon>Agaricomycetidae</taxon>
        <taxon>Agaricales</taxon>
        <taxon>Agaricineae</taxon>
        <taxon>Strophariaceae</taxon>
        <taxon>Pholiota</taxon>
    </lineage>
</organism>
<evidence type="ECO:0000256" key="1">
    <source>
        <dbReference type="SAM" id="MobiDB-lite"/>
    </source>
</evidence>
<reference evidence="2" key="1">
    <citation type="submission" date="2020-11" db="EMBL/GenBank/DDBJ databases">
        <authorList>
            <consortium name="DOE Joint Genome Institute"/>
            <person name="Ahrendt S."/>
            <person name="Riley R."/>
            <person name="Andreopoulos W."/>
            <person name="Labutti K."/>
            <person name="Pangilinan J."/>
            <person name="Ruiz-Duenas F.J."/>
            <person name="Barrasa J.M."/>
            <person name="Sanchez-Garcia M."/>
            <person name="Camarero S."/>
            <person name="Miyauchi S."/>
            <person name="Serrano A."/>
            <person name="Linde D."/>
            <person name="Babiker R."/>
            <person name="Drula E."/>
            <person name="Ayuso-Fernandez I."/>
            <person name="Pacheco R."/>
            <person name="Padilla G."/>
            <person name="Ferreira P."/>
            <person name="Barriuso J."/>
            <person name="Kellner H."/>
            <person name="Castanera R."/>
            <person name="Alfaro M."/>
            <person name="Ramirez L."/>
            <person name="Pisabarro A.G."/>
            <person name="Kuo A."/>
            <person name="Tritt A."/>
            <person name="Lipzen A."/>
            <person name="He G."/>
            <person name="Yan M."/>
            <person name="Ng V."/>
            <person name="Cullen D."/>
            <person name="Martin F."/>
            <person name="Rosso M.-N."/>
            <person name="Henrissat B."/>
            <person name="Hibbett D."/>
            <person name="Martinez A.T."/>
            <person name="Grigoriev I.V."/>
        </authorList>
    </citation>
    <scope>NUCLEOTIDE SEQUENCE</scope>
    <source>
        <strain evidence="2">CIRM-BRFM 674</strain>
    </source>
</reference>
<name>A0A9P5YIT9_9AGAR</name>
<protein>
    <submittedName>
        <fullName evidence="2">Uncharacterized protein</fullName>
    </submittedName>
</protein>
<dbReference type="EMBL" id="MU155894">
    <property type="protein sequence ID" value="KAF9470643.1"/>
    <property type="molecule type" value="Genomic_DNA"/>
</dbReference>
<dbReference type="Proteomes" id="UP000807469">
    <property type="component" value="Unassembled WGS sequence"/>
</dbReference>
<dbReference type="AlphaFoldDB" id="A0A9P5YIT9"/>
<feature type="region of interest" description="Disordered" evidence="1">
    <location>
        <begin position="37"/>
        <end position="60"/>
    </location>
</feature>
<proteinExistence type="predicted"/>
<evidence type="ECO:0000313" key="3">
    <source>
        <dbReference type="Proteomes" id="UP000807469"/>
    </source>
</evidence>